<reference evidence="4" key="1">
    <citation type="submission" date="2015-06" db="EMBL/GenBank/DDBJ databases">
        <title>Expansion of signal transduction pathways in fungi by whole-genome duplication.</title>
        <authorList>
            <consortium name="DOE Joint Genome Institute"/>
            <person name="Corrochano L.M."/>
            <person name="Kuo A."/>
            <person name="Marcet-Houben M."/>
            <person name="Polaino S."/>
            <person name="Salamov A."/>
            <person name="Villalobos J.M."/>
            <person name="Alvarez M.I."/>
            <person name="Avalos J."/>
            <person name="Benito E.P."/>
            <person name="Benoit I."/>
            <person name="Burger G."/>
            <person name="Camino L.P."/>
            <person name="Canovas D."/>
            <person name="Cerda-Olmedo E."/>
            <person name="Cheng J.-F."/>
            <person name="Dominguez A."/>
            <person name="Elias M."/>
            <person name="Eslava A.P."/>
            <person name="Glaser F."/>
            <person name="Grimwood J."/>
            <person name="Gutierrez G."/>
            <person name="Heitman J."/>
            <person name="Henrissat B."/>
            <person name="Iturriaga E.A."/>
            <person name="Lang B.F."/>
            <person name="Lavin J.L."/>
            <person name="Lee S."/>
            <person name="Li W."/>
            <person name="Lindquist E."/>
            <person name="Lopez-Garcia S."/>
            <person name="Luque E.M."/>
            <person name="Marcos A.T."/>
            <person name="Martin J."/>
            <person name="McCluskey K."/>
            <person name="Medina H.R."/>
            <person name="Miralles-Duran A."/>
            <person name="Miyazaki A."/>
            <person name="Munoz-Torres E."/>
            <person name="Oguiza J.A."/>
            <person name="Ohm R."/>
            <person name="Olmedo M."/>
            <person name="Orejas M."/>
            <person name="Ortiz-Castellanos L."/>
            <person name="Pisabarro A.G."/>
            <person name="Rodriguez-Romero J."/>
            <person name="Ruiz-Herrera J."/>
            <person name="Ruiz-Vazquez R."/>
            <person name="Sanz C."/>
            <person name="Schackwitz W."/>
            <person name="Schmutz J."/>
            <person name="Shahriari M."/>
            <person name="Shelest E."/>
            <person name="Silva-Franco F."/>
            <person name="Soanes D."/>
            <person name="Syed K."/>
            <person name="Tagua V.G."/>
            <person name="Talbot N.J."/>
            <person name="Thon M."/>
            <person name="De vries R.P."/>
            <person name="Wiebenga A."/>
            <person name="Yadav J.S."/>
            <person name="Braun E.L."/>
            <person name="Baker S."/>
            <person name="Garre V."/>
            <person name="Horwitz B."/>
            <person name="Torres-Martinez S."/>
            <person name="Idnurm A."/>
            <person name="Herrera-Estrella A."/>
            <person name="Gabaldon T."/>
            <person name="Grigoriev I.V."/>
        </authorList>
    </citation>
    <scope>NUCLEOTIDE SEQUENCE [LARGE SCALE GENOMIC DNA]</scope>
    <source>
        <strain evidence="4">NRRL 1555(-)</strain>
    </source>
</reference>
<dbReference type="EMBL" id="KV440980">
    <property type="protein sequence ID" value="OAD73724.1"/>
    <property type="molecule type" value="Genomic_DNA"/>
</dbReference>
<dbReference type="Gene3D" id="3.40.630.30">
    <property type="match status" value="1"/>
</dbReference>
<gene>
    <name evidence="3" type="ORF">PHYBLDRAFT_186898</name>
</gene>
<accession>A0A167MRV7</accession>
<dbReference type="PANTHER" id="PTHR13947:SF37">
    <property type="entry name" value="LD18367P"/>
    <property type="match status" value="1"/>
</dbReference>
<name>A0A167MRV7_PHYB8</name>
<dbReference type="AlphaFoldDB" id="A0A167MRV7"/>
<dbReference type="Pfam" id="PF00583">
    <property type="entry name" value="Acetyltransf_1"/>
    <property type="match status" value="1"/>
</dbReference>
<dbReference type="GO" id="GO:0008080">
    <property type="term" value="F:N-acetyltransferase activity"/>
    <property type="evidence" value="ECO:0007669"/>
    <property type="project" value="InterPro"/>
</dbReference>
<dbReference type="RefSeq" id="XP_018291764.1">
    <property type="nucleotide sequence ID" value="XM_018439297.1"/>
</dbReference>
<dbReference type="CDD" id="cd04301">
    <property type="entry name" value="NAT_SF"/>
    <property type="match status" value="1"/>
</dbReference>
<dbReference type="InterPro" id="IPR000182">
    <property type="entry name" value="GNAT_dom"/>
</dbReference>
<dbReference type="OrthoDB" id="5689at2759"/>
<dbReference type="PANTHER" id="PTHR13947">
    <property type="entry name" value="GNAT FAMILY N-ACETYLTRANSFERASE"/>
    <property type="match status" value="1"/>
</dbReference>
<keyword evidence="1" id="KW-0808">Transferase</keyword>
<dbReference type="VEuPathDB" id="FungiDB:PHYBLDRAFT_186898"/>
<evidence type="ECO:0000256" key="1">
    <source>
        <dbReference type="ARBA" id="ARBA00022679"/>
    </source>
</evidence>
<dbReference type="PROSITE" id="PS51186">
    <property type="entry name" value="GNAT"/>
    <property type="match status" value="1"/>
</dbReference>
<protein>
    <recommendedName>
        <fullName evidence="2">N-acetyltransferase domain-containing protein</fullName>
    </recommendedName>
</protein>
<sequence>MSPIPVRSIYVRLTTIADLKHNEKAHSVINAAYRSTGGWTTEVDLVGGERETIEGLAQSVRDQGKPNTLMYAFETNENGTEQVVGTVQIQPIVKAPGEAEIGLFSVDPKYQSKGIGGKLVRAALDTMKTMGFNVAVMKVIENRADLLQWYYKLGFVNTGERVPFVFPDLLKVKDLSFITLKKPLV</sequence>
<evidence type="ECO:0000313" key="4">
    <source>
        <dbReference type="Proteomes" id="UP000077315"/>
    </source>
</evidence>
<dbReference type="InParanoid" id="A0A167MRV7"/>
<dbReference type="STRING" id="763407.A0A167MRV7"/>
<feature type="domain" description="N-acetyltransferase" evidence="2">
    <location>
        <begin position="43"/>
        <end position="176"/>
    </location>
</feature>
<evidence type="ECO:0000313" key="3">
    <source>
        <dbReference type="EMBL" id="OAD73724.1"/>
    </source>
</evidence>
<dbReference type="SUPFAM" id="SSF55729">
    <property type="entry name" value="Acyl-CoA N-acyltransferases (Nat)"/>
    <property type="match status" value="1"/>
</dbReference>
<evidence type="ECO:0000259" key="2">
    <source>
        <dbReference type="PROSITE" id="PS51186"/>
    </source>
</evidence>
<dbReference type="InterPro" id="IPR016181">
    <property type="entry name" value="Acyl_CoA_acyltransferase"/>
</dbReference>
<organism evidence="3 4">
    <name type="scientific">Phycomyces blakesleeanus (strain ATCC 8743b / DSM 1359 / FGSC 10004 / NBRC 33097 / NRRL 1555)</name>
    <dbReference type="NCBI Taxonomy" id="763407"/>
    <lineage>
        <taxon>Eukaryota</taxon>
        <taxon>Fungi</taxon>
        <taxon>Fungi incertae sedis</taxon>
        <taxon>Mucoromycota</taxon>
        <taxon>Mucoromycotina</taxon>
        <taxon>Mucoromycetes</taxon>
        <taxon>Mucorales</taxon>
        <taxon>Phycomycetaceae</taxon>
        <taxon>Phycomyces</taxon>
    </lineage>
</organism>
<proteinExistence type="predicted"/>
<dbReference type="InterPro" id="IPR050769">
    <property type="entry name" value="NAT_camello-type"/>
</dbReference>
<keyword evidence="4" id="KW-1185">Reference proteome</keyword>
<dbReference type="Proteomes" id="UP000077315">
    <property type="component" value="Unassembled WGS sequence"/>
</dbReference>
<dbReference type="GeneID" id="29000203"/>